<organism evidence="12 13">
    <name type="scientific">Paenibacillus aquistagni</name>
    <dbReference type="NCBI Taxonomy" id="1852522"/>
    <lineage>
        <taxon>Bacteria</taxon>
        <taxon>Bacillati</taxon>
        <taxon>Bacillota</taxon>
        <taxon>Bacilli</taxon>
        <taxon>Bacillales</taxon>
        <taxon>Paenibacillaceae</taxon>
        <taxon>Paenibacillus</taxon>
    </lineage>
</organism>
<feature type="transmembrane region" description="Helical" evidence="9">
    <location>
        <begin position="235"/>
        <end position="259"/>
    </location>
</feature>
<evidence type="ECO:0000313" key="13">
    <source>
        <dbReference type="Proteomes" id="UP000193834"/>
    </source>
</evidence>
<dbReference type="Pfam" id="PF00005">
    <property type="entry name" value="ABC_tran"/>
    <property type="match status" value="1"/>
</dbReference>
<gene>
    <name evidence="12" type="ORF">SAMN06295960_2591</name>
</gene>
<dbReference type="PROSITE" id="PS50929">
    <property type="entry name" value="ABC_TM1F"/>
    <property type="match status" value="1"/>
</dbReference>
<dbReference type="GO" id="GO:0015421">
    <property type="term" value="F:ABC-type oligopeptide transporter activity"/>
    <property type="evidence" value="ECO:0007669"/>
    <property type="project" value="TreeGrafter"/>
</dbReference>
<dbReference type="SUPFAM" id="SSF52540">
    <property type="entry name" value="P-loop containing nucleoside triphosphate hydrolases"/>
    <property type="match status" value="1"/>
</dbReference>
<dbReference type="RefSeq" id="WP_085494772.1">
    <property type="nucleotide sequence ID" value="NZ_FXAZ01000003.1"/>
</dbReference>
<accession>A0A1X7KQY9</accession>
<feature type="domain" description="ABC transporter" evidence="10">
    <location>
        <begin position="334"/>
        <end position="567"/>
    </location>
</feature>
<dbReference type="InterPro" id="IPR027417">
    <property type="entry name" value="P-loop_NTPase"/>
</dbReference>
<name>A0A1X7KQY9_9BACL</name>
<dbReference type="Gene3D" id="3.40.50.300">
    <property type="entry name" value="P-loop containing nucleotide triphosphate hydrolases"/>
    <property type="match status" value="1"/>
</dbReference>
<dbReference type="GO" id="GO:0005886">
    <property type="term" value="C:plasma membrane"/>
    <property type="evidence" value="ECO:0007669"/>
    <property type="project" value="UniProtKB-SubCell"/>
</dbReference>
<keyword evidence="2" id="KW-0813">Transport</keyword>
<comment type="subcellular location">
    <subcellularLocation>
        <location evidence="1">Cell membrane</location>
        <topology evidence="1">Multi-pass membrane protein</topology>
    </subcellularLocation>
</comment>
<keyword evidence="3" id="KW-1003">Cell membrane</keyword>
<keyword evidence="7 9" id="KW-1133">Transmembrane helix</keyword>
<feature type="domain" description="ABC transmembrane type-1" evidence="11">
    <location>
        <begin position="17"/>
        <end position="299"/>
    </location>
</feature>
<keyword evidence="13" id="KW-1185">Reference proteome</keyword>
<feature type="transmembrane region" description="Helical" evidence="9">
    <location>
        <begin position="52"/>
        <end position="80"/>
    </location>
</feature>
<dbReference type="InterPro" id="IPR003593">
    <property type="entry name" value="AAA+_ATPase"/>
</dbReference>
<dbReference type="SUPFAM" id="SSF90123">
    <property type="entry name" value="ABC transporter transmembrane region"/>
    <property type="match status" value="1"/>
</dbReference>
<evidence type="ECO:0000256" key="3">
    <source>
        <dbReference type="ARBA" id="ARBA00022475"/>
    </source>
</evidence>
<protein>
    <submittedName>
        <fullName evidence="12">ATP-binding cassette, subfamily B</fullName>
    </submittedName>
</protein>
<dbReference type="CDD" id="cd18548">
    <property type="entry name" value="ABC_6TM_Tm287_like"/>
    <property type="match status" value="1"/>
</dbReference>
<evidence type="ECO:0000313" key="12">
    <source>
        <dbReference type="EMBL" id="SMG43660.1"/>
    </source>
</evidence>
<evidence type="ECO:0000256" key="7">
    <source>
        <dbReference type="ARBA" id="ARBA00022989"/>
    </source>
</evidence>
<dbReference type="STRING" id="1852522.SAMN06295960_2591"/>
<dbReference type="InterPro" id="IPR011527">
    <property type="entry name" value="ABC1_TM_dom"/>
</dbReference>
<feature type="transmembrane region" description="Helical" evidence="9">
    <location>
        <begin position="12"/>
        <end position="32"/>
    </location>
</feature>
<dbReference type="InterPro" id="IPR039421">
    <property type="entry name" value="Type_1_exporter"/>
</dbReference>
<dbReference type="GO" id="GO:0005524">
    <property type="term" value="F:ATP binding"/>
    <property type="evidence" value="ECO:0007669"/>
    <property type="project" value="UniProtKB-KW"/>
</dbReference>
<evidence type="ECO:0000256" key="4">
    <source>
        <dbReference type="ARBA" id="ARBA00022692"/>
    </source>
</evidence>
<evidence type="ECO:0000259" key="11">
    <source>
        <dbReference type="PROSITE" id="PS50929"/>
    </source>
</evidence>
<evidence type="ECO:0000256" key="9">
    <source>
        <dbReference type="SAM" id="Phobius"/>
    </source>
</evidence>
<proteinExistence type="predicted"/>
<reference evidence="12 13" key="1">
    <citation type="submission" date="2017-04" db="EMBL/GenBank/DDBJ databases">
        <authorList>
            <person name="Afonso C.L."/>
            <person name="Miller P.J."/>
            <person name="Scott M.A."/>
            <person name="Spackman E."/>
            <person name="Goraichik I."/>
            <person name="Dimitrov K.M."/>
            <person name="Suarez D.L."/>
            <person name="Swayne D.E."/>
        </authorList>
    </citation>
    <scope>NUCLEOTIDE SEQUENCE [LARGE SCALE GENOMIC DNA]</scope>
    <source>
        <strain evidence="12 13">11</strain>
    </source>
</reference>
<dbReference type="PROSITE" id="PS00211">
    <property type="entry name" value="ABC_TRANSPORTER_1"/>
    <property type="match status" value="1"/>
</dbReference>
<dbReference type="PANTHER" id="PTHR43394">
    <property type="entry name" value="ATP-DEPENDENT PERMEASE MDL1, MITOCHONDRIAL"/>
    <property type="match status" value="1"/>
</dbReference>
<dbReference type="OrthoDB" id="9770415at2"/>
<dbReference type="SMART" id="SM00382">
    <property type="entry name" value="AAA"/>
    <property type="match status" value="1"/>
</dbReference>
<dbReference type="InterPro" id="IPR017871">
    <property type="entry name" value="ABC_transporter-like_CS"/>
</dbReference>
<dbReference type="Gene3D" id="1.20.1560.10">
    <property type="entry name" value="ABC transporter type 1, transmembrane domain"/>
    <property type="match status" value="1"/>
</dbReference>
<dbReference type="InterPro" id="IPR036640">
    <property type="entry name" value="ABC1_TM_sf"/>
</dbReference>
<evidence type="ECO:0000256" key="2">
    <source>
        <dbReference type="ARBA" id="ARBA00022448"/>
    </source>
</evidence>
<dbReference type="Proteomes" id="UP000193834">
    <property type="component" value="Unassembled WGS sequence"/>
</dbReference>
<dbReference type="Pfam" id="PF00664">
    <property type="entry name" value="ABC_membrane"/>
    <property type="match status" value="1"/>
</dbReference>
<keyword evidence="6 12" id="KW-0067">ATP-binding</keyword>
<sequence length="577" mass="64260">MKKVLSYLKPYYLPMTVALALMLVELVVELMQPLFIAKVINEGIMTKDLDAVMLWGAVMLGLTAIGFVSGIINSYFAAYVSQHYGFDLRKSLFAKIQSFSFANFNQFPTATLITRVTSDVTTMQNLMFMGMRIMLRAPLMLIGGLVMSLFVNMKLAFILVIVSPILFFFLVWLMRTGFRHFHAVQERLDHANSVLRENLLGMRLIKSFVRDKHEEGRFLDSNQQLMDRTVKALRLVETAVPTLTFVMNASILLILWFGHEQIVGQAGTNVGDVVAIVNYTARMTGALSMISMIVTNISRARASALRIEEVLNAEADIVEKEQLDPNQLVATGSVVFEGVSFHYPDHAVAVLENLNFEIKQGERVAFLGATGSGKTSMFQLIPRLYDVSEGRVLVDGQDVRDLSLDRLRGAIGYVPQEALLFSGTIADNIRWGRTQASDEEVVDAAKRAQIHDTIMKLPKQYDTIIGQKGVNLSGGQKQRLSIARALVRQPKVLLLDDSTSALDVKTEGRLLRSLPTDTCTTLLITQKISTAMRADRVVLLDDGKLLGIGTHDELMKQSELYRRIAESQFGEEAVSLV</sequence>
<keyword evidence="5" id="KW-0547">Nucleotide-binding</keyword>
<dbReference type="GO" id="GO:0016887">
    <property type="term" value="F:ATP hydrolysis activity"/>
    <property type="evidence" value="ECO:0007669"/>
    <property type="project" value="InterPro"/>
</dbReference>
<dbReference type="InterPro" id="IPR003439">
    <property type="entry name" value="ABC_transporter-like_ATP-bd"/>
</dbReference>
<dbReference type="PANTHER" id="PTHR43394:SF1">
    <property type="entry name" value="ATP-BINDING CASSETTE SUB-FAMILY B MEMBER 10, MITOCHONDRIAL"/>
    <property type="match status" value="1"/>
</dbReference>
<dbReference type="FunFam" id="3.40.50.300:FF:000221">
    <property type="entry name" value="Multidrug ABC transporter ATP-binding protein"/>
    <property type="match status" value="1"/>
</dbReference>
<feature type="transmembrane region" description="Helical" evidence="9">
    <location>
        <begin position="156"/>
        <end position="174"/>
    </location>
</feature>
<keyword evidence="8 9" id="KW-0472">Membrane</keyword>
<evidence type="ECO:0000256" key="5">
    <source>
        <dbReference type="ARBA" id="ARBA00022741"/>
    </source>
</evidence>
<keyword evidence="4 9" id="KW-0812">Transmembrane</keyword>
<evidence type="ECO:0000259" key="10">
    <source>
        <dbReference type="PROSITE" id="PS50893"/>
    </source>
</evidence>
<evidence type="ECO:0000256" key="1">
    <source>
        <dbReference type="ARBA" id="ARBA00004651"/>
    </source>
</evidence>
<dbReference type="PROSITE" id="PS50893">
    <property type="entry name" value="ABC_TRANSPORTER_2"/>
    <property type="match status" value="1"/>
</dbReference>
<evidence type="ECO:0000256" key="6">
    <source>
        <dbReference type="ARBA" id="ARBA00022840"/>
    </source>
</evidence>
<evidence type="ECO:0000256" key="8">
    <source>
        <dbReference type="ARBA" id="ARBA00023136"/>
    </source>
</evidence>
<dbReference type="EMBL" id="FXAZ01000003">
    <property type="protein sequence ID" value="SMG43660.1"/>
    <property type="molecule type" value="Genomic_DNA"/>
</dbReference>
<dbReference type="AlphaFoldDB" id="A0A1X7KQY9"/>
<feature type="transmembrane region" description="Helical" evidence="9">
    <location>
        <begin position="133"/>
        <end position="150"/>
    </location>
</feature>